<protein>
    <recommendedName>
        <fullName evidence="12">M13 family peptidase</fullName>
    </recommendedName>
</protein>
<dbReference type="EMBL" id="JARKHS020026611">
    <property type="protein sequence ID" value="KAK8766173.1"/>
    <property type="molecule type" value="Genomic_DNA"/>
</dbReference>
<keyword evidence="11" id="KW-1185">Reference proteome</keyword>
<reference evidence="10 11" key="1">
    <citation type="journal article" date="2023" name="Arcadia Sci">
        <title>De novo assembly of a long-read Amblyomma americanum tick genome.</title>
        <authorList>
            <person name="Chou S."/>
            <person name="Poskanzer K.E."/>
            <person name="Rollins M."/>
            <person name="Thuy-Boun P.S."/>
        </authorList>
    </citation>
    <scope>NUCLEOTIDE SEQUENCE [LARGE SCALE GENOMIC DNA]</scope>
    <source>
        <strain evidence="10">F_SG_1</strain>
        <tissue evidence="10">Salivary glands</tissue>
    </source>
</reference>
<dbReference type="Gene3D" id="3.40.390.10">
    <property type="entry name" value="Collagenase (Catalytic Domain)"/>
    <property type="match status" value="1"/>
</dbReference>
<proteinExistence type="inferred from homology"/>
<dbReference type="SUPFAM" id="SSF55486">
    <property type="entry name" value="Metalloproteases ('zincins'), catalytic domain"/>
    <property type="match status" value="1"/>
</dbReference>
<dbReference type="InterPro" id="IPR042089">
    <property type="entry name" value="Peptidase_M13_dom_2"/>
</dbReference>
<dbReference type="Proteomes" id="UP001321473">
    <property type="component" value="Unassembled WGS sequence"/>
</dbReference>
<evidence type="ECO:0000259" key="9">
    <source>
        <dbReference type="Pfam" id="PF05649"/>
    </source>
</evidence>
<dbReference type="GO" id="GO:0016485">
    <property type="term" value="P:protein processing"/>
    <property type="evidence" value="ECO:0007669"/>
    <property type="project" value="TreeGrafter"/>
</dbReference>
<dbReference type="PANTHER" id="PTHR11733:SF241">
    <property type="entry name" value="GH26575P-RELATED"/>
    <property type="match status" value="1"/>
</dbReference>
<dbReference type="AlphaFoldDB" id="A0AAQ4DUN3"/>
<dbReference type="Gene3D" id="1.10.1380.10">
    <property type="entry name" value="Neutral endopeptidase , domain2"/>
    <property type="match status" value="1"/>
</dbReference>
<accession>A0AAQ4DUN3</accession>
<feature type="domain" description="Peptidase M13 C-terminal" evidence="8">
    <location>
        <begin position="522"/>
        <end position="705"/>
    </location>
</feature>
<comment type="similarity">
    <text evidence="2">Belongs to the peptidase M13 family.</text>
</comment>
<evidence type="ECO:0000259" key="8">
    <source>
        <dbReference type="Pfam" id="PF01431"/>
    </source>
</evidence>
<keyword evidence="4" id="KW-0479">Metal-binding</keyword>
<dbReference type="GO" id="GO:0004222">
    <property type="term" value="F:metalloendopeptidase activity"/>
    <property type="evidence" value="ECO:0007669"/>
    <property type="project" value="InterPro"/>
</dbReference>
<dbReference type="Pfam" id="PF01431">
    <property type="entry name" value="Peptidase_M13"/>
    <property type="match status" value="1"/>
</dbReference>
<evidence type="ECO:0000256" key="7">
    <source>
        <dbReference type="ARBA" id="ARBA00023049"/>
    </source>
</evidence>
<evidence type="ECO:0000313" key="10">
    <source>
        <dbReference type="EMBL" id="KAK8766173.1"/>
    </source>
</evidence>
<dbReference type="GO" id="GO:0005886">
    <property type="term" value="C:plasma membrane"/>
    <property type="evidence" value="ECO:0007669"/>
    <property type="project" value="TreeGrafter"/>
</dbReference>
<evidence type="ECO:0000256" key="6">
    <source>
        <dbReference type="ARBA" id="ARBA00022833"/>
    </source>
</evidence>
<dbReference type="InterPro" id="IPR018497">
    <property type="entry name" value="Peptidase_M13_C"/>
</dbReference>
<dbReference type="InterPro" id="IPR024079">
    <property type="entry name" value="MetalloPept_cat_dom_sf"/>
</dbReference>
<evidence type="ECO:0000256" key="2">
    <source>
        <dbReference type="ARBA" id="ARBA00007357"/>
    </source>
</evidence>
<dbReference type="GO" id="GO:0046872">
    <property type="term" value="F:metal ion binding"/>
    <property type="evidence" value="ECO:0007669"/>
    <property type="project" value="UniProtKB-KW"/>
</dbReference>
<organism evidence="10 11">
    <name type="scientific">Amblyomma americanum</name>
    <name type="common">Lone star tick</name>
    <dbReference type="NCBI Taxonomy" id="6943"/>
    <lineage>
        <taxon>Eukaryota</taxon>
        <taxon>Metazoa</taxon>
        <taxon>Ecdysozoa</taxon>
        <taxon>Arthropoda</taxon>
        <taxon>Chelicerata</taxon>
        <taxon>Arachnida</taxon>
        <taxon>Acari</taxon>
        <taxon>Parasitiformes</taxon>
        <taxon>Ixodida</taxon>
        <taxon>Ixodoidea</taxon>
        <taxon>Ixodidae</taxon>
        <taxon>Amblyomminae</taxon>
        <taxon>Amblyomma</taxon>
    </lineage>
</organism>
<comment type="cofactor">
    <cofactor evidence="1">
        <name>Zn(2+)</name>
        <dbReference type="ChEBI" id="CHEBI:29105"/>
    </cofactor>
</comment>
<dbReference type="InterPro" id="IPR008753">
    <property type="entry name" value="Peptidase_M13_N"/>
</dbReference>
<evidence type="ECO:0008006" key="12">
    <source>
        <dbReference type="Google" id="ProtNLM"/>
    </source>
</evidence>
<name>A0AAQ4DUN3_AMBAM</name>
<comment type="caution">
    <text evidence="10">The sequence shown here is derived from an EMBL/GenBank/DDBJ whole genome shotgun (WGS) entry which is preliminary data.</text>
</comment>
<evidence type="ECO:0000256" key="3">
    <source>
        <dbReference type="ARBA" id="ARBA00022670"/>
    </source>
</evidence>
<dbReference type="Pfam" id="PF05649">
    <property type="entry name" value="Peptidase_M13_N"/>
    <property type="match status" value="1"/>
</dbReference>
<dbReference type="InterPro" id="IPR000718">
    <property type="entry name" value="Peptidase_M13"/>
</dbReference>
<evidence type="ECO:0000256" key="1">
    <source>
        <dbReference type="ARBA" id="ARBA00001947"/>
    </source>
</evidence>
<dbReference type="PROSITE" id="PS51885">
    <property type="entry name" value="NEPRILYSIN"/>
    <property type="match status" value="1"/>
</dbReference>
<keyword evidence="7" id="KW-0482">Metalloprotease</keyword>
<dbReference type="PANTHER" id="PTHR11733">
    <property type="entry name" value="ZINC METALLOPROTEASE FAMILY M13 NEPRILYSIN-RELATED"/>
    <property type="match status" value="1"/>
</dbReference>
<gene>
    <name evidence="10" type="ORF">V5799_007043</name>
</gene>
<keyword evidence="5" id="KW-0378">Hydrolase</keyword>
<sequence length="723" mass="82850">MLSTLHDIRLAAIAHFGSVWIYCRTMIFQIILGILCVTICESKGEPRSSDRVCDEDECTQLVKQIEAQRGSSGPCVNFHDYICGKWNGSQEIPKPLKDKAVKDLADLLDECSTLTESPNATAKLMNAYMSCTQKALKASVRNILKGYNVSQWPLPSDAREKPRRTYQEILGKVGPLPLFPYFISEKKSARIIRMTMPTDFYVSGVDYDYDYDPDFAQSVKDSEEAYKEFITETIVILSDNATKKEAAKVADEIIYFEKNISKIASKVKPEPKIMNLSSLNEILTIQENKFHMDEILQRDFQFVNVFITEENQVEVKYLQYYKDVAKYLKHNSTAVQLANYILWTKIRNMAKAVQTPLYDLYLRYENETSITDKGNITRSNNTKLTCMRQLLESEIMYTAGASYYSSVKFGNDSRNQVMKMLPFINSTLRYVIKKNTWMSPEYKNETIKRINNVTYLIGYPDWILNSTTVNSLYQYVPNISANASFVEHFHWLQENERFQNLRKIKSEYFDKTNEEVALRSHAFYNEKSNILGYPAAALVTHYRSPPIPRAMNFGTIGTIVAQALINAIDRFDGTITEVNKWDNETAINFCEKSMCLNNTKECINISVCNNSSYQKLEDYFGVRVSHMAMRRSKKNYSDPFLLPASGLKTEDKIFFTGFGSLYCPFSVNEEKVAEKKEVQDDPLVKSLKEVVSIYRNFSTAFNCSSNYTDTCNLMPVVTAPTGC</sequence>
<feature type="domain" description="Peptidase M13 N-terminal" evidence="9">
    <location>
        <begin position="74"/>
        <end position="460"/>
    </location>
</feature>
<evidence type="ECO:0000313" key="11">
    <source>
        <dbReference type="Proteomes" id="UP001321473"/>
    </source>
</evidence>
<keyword evidence="3" id="KW-0645">Protease</keyword>
<evidence type="ECO:0000256" key="5">
    <source>
        <dbReference type="ARBA" id="ARBA00022801"/>
    </source>
</evidence>
<evidence type="ECO:0000256" key="4">
    <source>
        <dbReference type="ARBA" id="ARBA00022723"/>
    </source>
</evidence>
<keyword evidence="6" id="KW-0862">Zinc</keyword>